<dbReference type="EMBL" id="AK081497">
    <property type="protein sequence ID" value="BAC38236.1"/>
    <property type="molecule type" value="mRNA"/>
</dbReference>
<reference evidence="2" key="8">
    <citation type="journal article" date="2005" name="Science">
        <title>Antisense Transcription in the Mammalian Transcriptome.</title>
        <authorList>
            <consortium name="RIKEN Genome Exploration Research Group and Genome Science Group (Genome Network Project Core Group) and the FANTOM Consortium"/>
        </authorList>
    </citation>
    <scope>NUCLEOTIDE SEQUENCE</scope>
    <source>
        <strain evidence="2">C57BL/6J</strain>
        <tissue evidence="2">Head</tissue>
    </source>
</reference>
<organism evidence="2">
    <name type="scientific">Mus musculus</name>
    <name type="common">Mouse</name>
    <dbReference type="NCBI Taxonomy" id="10090"/>
    <lineage>
        <taxon>Eukaryota</taxon>
        <taxon>Metazoa</taxon>
        <taxon>Chordata</taxon>
        <taxon>Craniata</taxon>
        <taxon>Vertebrata</taxon>
        <taxon>Euteleostomi</taxon>
        <taxon>Mammalia</taxon>
        <taxon>Eutheria</taxon>
        <taxon>Euarchontoglires</taxon>
        <taxon>Glires</taxon>
        <taxon>Rodentia</taxon>
        <taxon>Myomorpha</taxon>
        <taxon>Muroidea</taxon>
        <taxon>Muridae</taxon>
        <taxon>Murinae</taxon>
        <taxon>Mus</taxon>
        <taxon>Mus</taxon>
    </lineage>
</organism>
<evidence type="ECO:0000256" key="1">
    <source>
        <dbReference type="SAM" id="MobiDB-lite"/>
    </source>
</evidence>
<evidence type="ECO:0000313" key="3">
    <source>
        <dbReference type="MGI" id="MGI:3639863"/>
    </source>
</evidence>
<protein>
    <submittedName>
        <fullName evidence="2">Uncharacterized protein</fullName>
    </submittedName>
</protein>
<reference evidence="2" key="7">
    <citation type="journal article" date="2005" name="Science">
        <title>The Transcriptional Landscape of the Mammalian Genome.</title>
        <authorList>
            <consortium name="The FANTOM Consortium"/>
            <consortium name="Riken Genome Exploration Research Group and Genome Science Group (Genome Network Project Core Group)"/>
        </authorList>
    </citation>
    <scope>NUCLEOTIDE SEQUENCE</scope>
    <source>
        <strain evidence="2">C57BL/6J</strain>
        <tissue evidence="2">Head</tissue>
    </source>
</reference>
<sequence length="123" mass="13678">MCLRGILRVLGLPSFASKEEQYDWTGEHRPRPRPTSLRGPQAPGFARLFCTSGCPPLALRLTTQVAYLFRAVQRGMLAASDVCCRIRSGLFPPEKESCQRLLESQETKQGEIRALLIPEACSS</sequence>
<reference evidence="2" key="1">
    <citation type="journal article" date="1999" name="Methods Enzymol.">
        <title>High-efficiency full-length cDNA cloning.</title>
        <authorList>
            <person name="Carninci P."/>
            <person name="Hayashizaki Y."/>
        </authorList>
    </citation>
    <scope>NUCLEOTIDE SEQUENCE</scope>
    <source>
        <strain evidence="2">C57BL/6J</strain>
        <tissue evidence="2">Head</tissue>
    </source>
</reference>
<gene>
    <name evidence="3" type="primary">C130021I20Rik</name>
</gene>
<reference evidence="2" key="5">
    <citation type="journal article" date="2002" name="Nature">
        <title>Analysis of the mouse transcriptome based on functional annotation of 60,770 full-length cDNAs.</title>
        <authorList>
            <consortium name="The FANTOM Consortium and the RIKEN Genome Exploration Research Group Phase I and II Team"/>
        </authorList>
    </citation>
    <scope>NUCLEOTIDE SEQUENCE</scope>
    <source>
        <strain evidence="2">C57BL/6J</strain>
        <tissue evidence="2">Head</tissue>
    </source>
</reference>
<dbReference type="AlphaFoldDB" id="Q8C4Q4"/>
<reference evidence="2" key="4">
    <citation type="journal article" date="2001" name="Nature">
        <title>Functional annotation of a full-length mouse cDNA collection.</title>
        <authorList>
            <consortium name="The RIKEN Genome Exploration Research Group Phase II Team and the FANTOM Consortium"/>
        </authorList>
    </citation>
    <scope>NUCLEOTIDE SEQUENCE</scope>
    <source>
        <strain evidence="2">C57BL/6J</strain>
        <tissue evidence="2">Head</tissue>
    </source>
</reference>
<reference evidence="2" key="2">
    <citation type="journal article" date="2000" name="Genome Res.">
        <title>Normalization and subtraction of cap-trapper-selected cDNAs to prepare full-length cDNA libraries for rapid discovery of new genes.</title>
        <authorList>
            <person name="Carninci P."/>
            <person name="Shibata Y."/>
            <person name="Hayatsu N."/>
            <person name="Sugahara Y."/>
            <person name="Shibata K."/>
            <person name="Itoh M."/>
            <person name="Konno H."/>
            <person name="Okazaki Y."/>
            <person name="Muramatsu M."/>
            <person name="Hayashizaki Y."/>
        </authorList>
    </citation>
    <scope>NUCLEOTIDE SEQUENCE</scope>
    <source>
        <strain evidence="2">C57BL/6J</strain>
        <tissue evidence="2">Head</tissue>
    </source>
</reference>
<accession>Q8C4Q4</accession>
<reference evidence="2" key="6">
    <citation type="submission" date="2002-04" db="EMBL/GenBank/DDBJ databases">
        <authorList>
            <person name="Adachi J."/>
            <person name="Aizawa K."/>
            <person name="Akimura T."/>
            <person name="Arakawa T."/>
            <person name="Bono H."/>
            <person name="Carninci P."/>
            <person name="Fukuda S."/>
            <person name="Furuno M."/>
            <person name="Hanagaki T."/>
            <person name="Hara A."/>
            <person name="Hashizume W."/>
            <person name="Hayashida K."/>
            <person name="Hayatsu N."/>
            <person name="Hiramoto K."/>
            <person name="Hiraoka T."/>
            <person name="Hirozane T."/>
            <person name="Hori F."/>
            <person name="Imotani K."/>
            <person name="Ishii Y."/>
            <person name="Itoh M."/>
            <person name="Kagawa I."/>
            <person name="Kasukawa T."/>
            <person name="Katoh H."/>
            <person name="Kawai J."/>
            <person name="Kojima Y."/>
            <person name="Kondo S."/>
            <person name="Konno H."/>
            <person name="Kouda M."/>
            <person name="Koya S."/>
            <person name="Kurihara C."/>
            <person name="Matsuyama T."/>
            <person name="Miyazaki A."/>
            <person name="Murata M."/>
            <person name="Nakamura M."/>
            <person name="Nishi K."/>
            <person name="Nomura K."/>
            <person name="Numazaki R."/>
            <person name="Ohno M."/>
            <person name="Ohsato N."/>
            <person name="Okazaki Y."/>
            <person name="Saito R."/>
            <person name="Saitoh H."/>
            <person name="Sakai C."/>
            <person name="Sakai K."/>
            <person name="Sakazume N."/>
            <person name="Sano H."/>
            <person name="Sasaki D."/>
            <person name="Shibata K."/>
            <person name="Shinagawa A."/>
            <person name="Shiraki T."/>
            <person name="Sogabe Y."/>
            <person name="Tagami M."/>
            <person name="Tagawa A."/>
            <person name="Takahashi F."/>
            <person name="Takaku-Akahira S."/>
            <person name="Takeda Y."/>
            <person name="Tanaka T."/>
            <person name="Tomaru A."/>
            <person name="Toya T."/>
            <person name="Yasunishi A."/>
            <person name="Muramatsu M."/>
            <person name="Hayashizaki Y."/>
        </authorList>
    </citation>
    <scope>NUCLEOTIDE SEQUENCE</scope>
    <source>
        <strain evidence="2">C57BL/6J</strain>
        <tissue evidence="2">Head</tissue>
    </source>
</reference>
<dbReference type="MGI" id="MGI:3639863">
    <property type="gene designation" value="C130021I20Rik"/>
</dbReference>
<name>Q8C4Q4_MOUSE</name>
<proteinExistence type="evidence at transcript level"/>
<dbReference type="AGR" id="MGI:3639863"/>
<evidence type="ECO:0000313" key="2">
    <source>
        <dbReference type="EMBL" id="BAC38236.1"/>
    </source>
</evidence>
<feature type="region of interest" description="Disordered" evidence="1">
    <location>
        <begin position="21"/>
        <end position="41"/>
    </location>
</feature>
<reference evidence="2" key="3">
    <citation type="journal article" date="2000" name="Genome Res.">
        <title>RIKEN integrated sequence analysis (RISA) system--384-format sequencing pipeline with 384 multicapillary sequencer.</title>
        <authorList>
            <person name="Shibata K."/>
            <person name="Itoh M."/>
            <person name="Aizawa K."/>
            <person name="Nagaoka S."/>
            <person name="Sasaki N."/>
            <person name="Carninci P."/>
            <person name="Konno H."/>
            <person name="Akiyama J."/>
            <person name="Nishi K."/>
            <person name="Kitsunai T."/>
            <person name="Tashiro H."/>
            <person name="Itoh M."/>
            <person name="Sumi N."/>
            <person name="Ishii Y."/>
            <person name="Nakamura S."/>
            <person name="Hazama M."/>
            <person name="Nishine T."/>
            <person name="Harada A."/>
            <person name="Yamamoto R."/>
            <person name="Matsumoto H."/>
            <person name="Sakaguchi S."/>
            <person name="Ikegami T."/>
            <person name="Kashiwagi K."/>
            <person name="Fujiwake S."/>
            <person name="Inoue K."/>
            <person name="Togawa Y."/>
            <person name="Izawa M."/>
            <person name="Ohara E."/>
            <person name="Watahiki M."/>
            <person name="Yoneda Y."/>
            <person name="Ishikawa T."/>
            <person name="Ozawa K."/>
            <person name="Tanaka T."/>
            <person name="Matsuura S."/>
            <person name="Kawai J."/>
            <person name="Okazaki Y."/>
            <person name="Muramatsu M."/>
            <person name="Inoue Y."/>
            <person name="Kira A."/>
            <person name="Hayashizaki Y."/>
        </authorList>
    </citation>
    <scope>NUCLEOTIDE SEQUENCE</scope>
    <source>
        <strain evidence="2">C57BL/6J</strain>
        <tissue evidence="2">Head</tissue>
    </source>
</reference>